<dbReference type="GO" id="GO:0004658">
    <property type="term" value="F:propionyl-CoA carboxylase activity"/>
    <property type="evidence" value="ECO:0007669"/>
    <property type="project" value="InterPro"/>
</dbReference>
<dbReference type="EMBL" id="VFPE01000001">
    <property type="protein sequence ID" value="TQM34488.1"/>
    <property type="molecule type" value="Genomic_DNA"/>
</dbReference>
<protein>
    <submittedName>
        <fullName evidence="2">Acyl-CoA carboxylase epsilon subunit-like protein</fullName>
    </submittedName>
</protein>
<evidence type="ECO:0000313" key="3">
    <source>
        <dbReference type="Proteomes" id="UP000320235"/>
    </source>
</evidence>
<feature type="region of interest" description="Disordered" evidence="1">
    <location>
        <begin position="1"/>
        <end position="22"/>
    </location>
</feature>
<dbReference type="InterPro" id="IPR032716">
    <property type="entry name" value="ACC_epsilon"/>
</dbReference>
<evidence type="ECO:0000256" key="1">
    <source>
        <dbReference type="SAM" id="MobiDB-lite"/>
    </source>
</evidence>
<gene>
    <name evidence="2" type="ORF">FB391_0776</name>
</gene>
<accession>A0A543FKU4</accession>
<dbReference type="Proteomes" id="UP000320235">
    <property type="component" value="Unassembled WGS sequence"/>
</dbReference>
<dbReference type="RefSeq" id="WP_141892950.1">
    <property type="nucleotide sequence ID" value="NZ_BAABLH010000001.1"/>
</dbReference>
<keyword evidence="3" id="KW-1185">Reference proteome</keyword>
<dbReference type="Pfam" id="PF13822">
    <property type="entry name" value="ACC_epsilon"/>
    <property type="match status" value="1"/>
</dbReference>
<proteinExistence type="predicted"/>
<dbReference type="GO" id="GO:0003989">
    <property type="term" value="F:acetyl-CoA carboxylase activity"/>
    <property type="evidence" value="ECO:0007669"/>
    <property type="project" value="InterPro"/>
</dbReference>
<sequence>MSVADDEKDAGGPGVTIDVRRGAPTEEELAALIAVVSQAYTGEASEAVAEETRCRSGWELSARSMRQPLNRDLGWGRFG</sequence>
<dbReference type="AlphaFoldDB" id="A0A543FKU4"/>
<reference evidence="2 3" key="1">
    <citation type="submission" date="2019-06" db="EMBL/GenBank/DDBJ databases">
        <title>Sequencing the genomes of 1000 actinobacteria strains.</title>
        <authorList>
            <person name="Klenk H.-P."/>
        </authorList>
    </citation>
    <scope>NUCLEOTIDE SEQUENCE [LARGE SCALE GENOMIC DNA]</scope>
    <source>
        <strain evidence="2 3">DSM 105492</strain>
    </source>
</reference>
<comment type="caution">
    <text evidence="2">The sequence shown here is derived from an EMBL/GenBank/DDBJ whole genome shotgun (WGS) entry which is preliminary data.</text>
</comment>
<organism evidence="2 3">
    <name type="scientific">Microbacterium kyungheense</name>
    <dbReference type="NCBI Taxonomy" id="1263636"/>
    <lineage>
        <taxon>Bacteria</taxon>
        <taxon>Bacillati</taxon>
        <taxon>Actinomycetota</taxon>
        <taxon>Actinomycetes</taxon>
        <taxon>Micrococcales</taxon>
        <taxon>Microbacteriaceae</taxon>
        <taxon>Microbacterium</taxon>
    </lineage>
</organism>
<dbReference type="OrthoDB" id="5120802at2"/>
<name>A0A543FKU4_9MICO</name>
<evidence type="ECO:0000313" key="2">
    <source>
        <dbReference type="EMBL" id="TQM34488.1"/>
    </source>
</evidence>